<feature type="region of interest" description="Disordered" evidence="1">
    <location>
        <begin position="608"/>
        <end position="631"/>
    </location>
</feature>
<reference evidence="2" key="1">
    <citation type="submission" date="2020-04" db="EMBL/GenBank/DDBJ databases">
        <authorList>
            <person name="Chiriac C."/>
            <person name="Salcher M."/>
            <person name="Ghai R."/>
            <person name="Kavagutti S V."/>
        </authorList>
    </citation>
    <scope>NUCLEOTIDE SEQUENCE</scope>
</reference>
<organism evidence="2">
    <name type="scientific">uncultured Caudovirales phage</name>
    <dbReference type="NCBI Taxonomy" id="2100421"/>
    <lineage>
        <taxon>Viruses</taxon>
        <taxon>Duplodnaviria</taxon>
        <taxon>Heunggongvirae</taxon>
        <taxon>Uroviricota</taxon>
        <taxon>Caudoviricetes</taxon>
        <taxon>Peduoviridae</taxon>
        <taxon>Maltschvirus</taxon>
        <taxon>Maltschvirus maltsch</taxon>
    </lineage>
</organism>
<feature type="region of interest" description="Disordered" evidence="1">
    <location>
        <begin position="560"/>
        <end position="586"/>
    </location>
</feature>
<sequence length="631" mass="72700">MADTNIFRRLQRLFSTDVIIRNNGGDQVKVMDTNSIQQSGEFATNSLIDRYNRIYSPGTTSLYGAQFNLNYRYLRTQIYSDYDIMDTDAIVASALDIVAEESTLKNDMGEVLQIRSSNEDIQKTLYNLFYDVLNIEFNLWAWIRQMCKYGDFFLKLDVSEKFGVYNVIPIPAYHIERQEGWDKDNPFSVRFKYSPDGFYSGGSGYYKVAGTDEHNSPGIYFDNYEMAHFRLLTDNNYLPYGRAYIEPARRLFKQYTLMEDAMLIHRIARSPDKRVFYLNVGSIPPNEVENFMQKTITSMKRTPFIDQETGQYNLKYNMQNLLEDFYIPVRGNDQTTKIDTLPGLQYTAIEDVVYLRDKLFAALKVPKAFMGYEKDLTGKATLAAEDIRFARTIDRIQRITLSELYKIALVHLYTQGYTSDQLTNFELSLTTPSIIYDQERIALLKEKVDLAKSIQESKLLPTDWIYDNIFHLSQDQYSEYRDLALEDAKREFRIKQVTEEGNDPKVTGKSYGTPHDLASLYGKGRMGSNPENIPDGYGEDLTLGRPKEKASNINTQQNAFGRDRLGRQDMKNDDQEGYGTTNYKGGSPLALETAQSVYQKNKTLIEGLSKSSLFPKENEDVSLLDENQLKE</sequence>
<dbReference type="InterPro" id="IPR010823">
    <property type="entry name" value="Portal_Gp20"/>
</dbReference>
<evidence type="ECO:0000256" key="1">
    <source>
        <dbReference type="SAM" id="MobiDB-lite"/>
    </source>
</evidence>
<accession>A0A6J5LX37</accession>
<dbReference type="EMBL" id="LR796345">
    <property type="protein sequence ID" value="CAB4138651.1"/>
    <property type="molecule type" value="Genomic_DNA"/>
</dbReference>
<proteinExistence type="predicted"/>
<evidence type="ECO:0000313" key="2">
    <source>
        <dbReference type="EMBL" id="CAB4138651.1"/>
    </source>
</evidence>
<dbReference type="Pfam" id="PF07230">
    <property type="entry name" value="Portal_T4"/>
    <property type="match status" value="1"/>
</dbReference>
<gene>
    <name evidence="2" type="ORF">UFOVP331_211</name>
</gene>
<name>A0A6J5LX37_9CAUD</name>
<feature type="compositionally biased region" description="Basic and acidic residues" evidence="1">
    <location>
        <begin position="561"/>
        <end position="574"/>
    </location>
</feature>
<protein>
    <submittedName>
        <fullName evidence="2">Portal vertex protein</fullName>
    </submittedName>
</protein>